<dbReference type="Pfam" id="PF00665">
    <property type="entry name" value="rve"/>
    <property type="match status" value="1"/>
</dbReference>
<comment type="caution">
    <text evidence="5">The sequence shown here is derived from an EMBL/GenBank/DDBJ whole genome shotgun (WGS) entry which is preliminary data.</text>
</comment>
<feature type="non-terminal residue" evidence="5">
    <location>
        <position position="587"/>
    </location>
</feature>
<dbReference type="STRING" id="35525.A0A164EAM1"/>
<dbReference type="Proteomes" id="UP000076858">
    <property type="component" value="Unassembled WGS sequence"/>
</dbReference>
<evidence type="ECO:0000313" key="5">
    <source>
        <dbReference type="EMBL" id="KZR96601.1"/>
    </source>
</evidence>
<dbReference type="SUPFAM" id="SSF56672">
    <property type="entry name" value="DNA/RNA polymerases"/>
    <property type="match status" value="1"/>
</dbReference>
<dbReference type="Pfam" id="PF17919">
    <property type="entry name" value="RT_RNaseH_2"/>
    <property type="match status" value="1"/>
</dbReference>
<dbReference type="EC" id="2.7.7.49" evidence="1"/>
<evidence type="ECO:0000259" key="3">
    <source>
        <dbReference type="PROSITE" id="PS50878"/>
    </source>
</evidence>
<evidence type="ECO:0000313" key="6">
    <source>
        <dbReference type="Proteomes" id="UP000076858"/>
    </source>
</evidence>
<dbReference type="OrthoDB" id="6382106at2759"/>
<dbReference type="Gene3D" id="3.30.70.270">
    <property type="match status" value="2"/>
</dbReference>
<evidence type="ECO:0000259" key="4">
    <source>
        <dbReference type="PROSITE" id="PS50994"/>
    </source>
</evidence>
<dbReference type="FunFam" id="3.30.70.270:FF:000003">
    <property type="entry name" value="Transposon Ty3-G Gag-Pol polyprotein"/>
    <property type="match status" value="1"/>
</dbReference>
<dbReference type="Gene3D" id="3.30.420.10">
    <property type="entry name" value="Ribonuclease H-like superfamily/Ribonuclease H"/>
    <property type="match status" value="1"/>
</dbReference>
<dbReference type="Gene3D" id="1.10.340.70">
    <property type="match status" value="1"/>
</dbReference>
<sequence length="587" mass="67332">MPFGLCSAPSTFQRLMDMVLAGLKWTDCLVYMDDVVIFEKDAKEHLERLGKVLSCFRKANLKLKMEKCAFGIERVRMLGHVVSKAGIEPDPEHCKAIEMFPGPNLNANEKAKRKWVKSFVGLCSFYRKFVPNFAQVAYPLTVMEGKGVFRWGESERNGFSELKAALLKAAQLAHPDYSKNFEVHPDACDYGIGAALMQERNGNPMPICFAVKKFRPYIWGTKIVIKTDHHALCWLMTKQELSGRLERWSLSLQEYDISIHYKKGSLHDDADALSRYPIQERGEEEQAEAIPVATIGLDTRSWVDGQDRVKQWRWIKQVMIKNGSTQYGNFMLKDGLLYLRTIRFGQEFDRLCVPPERRKEALSWVHDEPTAGHLGQTKTLERARHRFYWPKMDRAVTRYVQSCKSCQTRKPDQGKKKGLIEITQVGGPFERIGIDVLGPFPRSRNGNTNIVVAVDYLTKWVEARALPDATARQIAKFFVEDVVVRHGFPRELTSDQGKCFTAEVTREVLALLRLSHRMTVPYHQQANGLVERQNKTLATMLAMYVDESHEDWDEFLGFVTFAYNTARQESTNHTPFMMVYGREAVIP</sequence>
<keyword evidence="6" id="KW-1185">Reference proteome</keyword>
<dbReference type="EMBL" id="LRGB01024331">
    <property type="protein sequence ID" value="KZR96601.1"/>
    <property type="molecule type" value="Genomic_DNA"/>
</dbReference>
<dbReference type="GO" id="GO:0003676">
    <property type="term" value="F:nucleic acid binding"/>
    <property type="evidence" value="ECO:0007669"/>
    <property type="project" value="InterPro"/>
</dbReference>
<keyword evidence="2" id="KW-0511">Multifunctional enzyme</keyword>
<dbReference type="PANTHER" id="PTHR37984:SF5">
    <property type="entry name" value="PROTEIN NYNRIN-LIKE"/>
    <property type="match status" value="1"/>
</dbReference>
<protein>
    <recommendedName>
        <fullName evidence="1">RNA-directed DNA polymerase</fullName>
        <ecNumber evidence="1">2.7.7.49</ecNumber>
    </recommendedName>
</protein>
<reference evidence="5 6" key="1">
    <citation type="submission" date="2016-03" db="EMBL/GenBank/DDBJ databases">
        <title>EvidentialGene: Evidence-directed Construction of Genes on Genomes.</title>
        <authorList>
            <person name="Gilbert D.G."/>
            <person name="Choi J.-H."/>
            <person name="Mockaitis K."/>
            <person name="Colbourne J."/>
            <person name="Pfrender M."/>
        </authorList>
    </citation>
    <scope>NUCLEOTIDE SEQUENCE [LARGE SCALE GENOMIC DNA]</scope>
    <source>
        <strain evidence="5 6">Xinb3</strain>
        <tissue evidence="5">Complete organism</tissue>
    </source>
</reference>
<dbReference type="PANTHER" id="PTHR37984">
    <property type="entry name" value="PROTEIN CBG26694"/>
    <property type="match status" value="1"/>
</dbReference>
<dbReference type="GO" id="GO:0042575">
    <property type="term" value="C:DNA polymerase complex"/>
    <property type="evidence" value="ECO:0007669"/>
    <property type="project" value="UniProtKB-ARBA"/>
</dbReference>
<dbReference type="CDD" id="cd09274">
    <property type="entry name" value="RNase_HI_RT_Ty3"/>
    <property type="match status" value="1"/>
</dbReference>
<dbReference type="InterPro" id="IPR043502">
    <property type="entry name" value="DNA/RNA_pol_sf"/>
</dbReference>
<dbReference type="InterPro" id="IPR001584">
    <property type="entry name" value="Integrase_cat-core"/>
</dbReference>
<evidence type="ECO:0000256" key="2">
    <source>
        <dbReference type="ARBA" id="ARBA00023268"/>
    </source>
</evidence>
<feature type="domain" description="Reverse transcriptase" evidence="3">
    <location>
        <begin position="1"/>
        <end position="82"/>
    </location>
</feature>
<dbReference type="InterPro" id="IPR036397">
    <property type="entry name" value="RNaseH_sf"/>
</dbReference>
<dbReference type="GO" id="GO:0015074">
    <property type="term" value="P:DNA integration"/>
    <property type="evidence" value="ECO:0007669"/>
    <property type="project" value="InterPro"/>
</dbReference>
<feature type="domain" description="Integrase catalytic" evidence="4">
    <location>
        <begin position="424"/>
        <end position="583"/>
    </location>
</feature>
<dbReference type="PROSITE" id="PS50994">
    <property type="entry name" value="INTEGRASE"/>
    <property type="match status" value="1"/>
</dbReference>
<dbReference type="InterPro" id="IPR043128">
    <property type="entry name" value="Rev_trsase/Diguanyl_cyclase"/>
</dbReference>
<dbReference type="InterPro" id="IPR041588">
    <property type="entry name" value="Integrase_H2C2"/>
</dbReference>
<dbReference type="Pfam" id="PF17921">
    <property type="entry name" value="Integrase_H2C2"/>
    <property type="match status" value="1"/>
</dbReference>
<dbReference type="CDD" id="cd01647">
    <property type="entry name" value="RT_LTR"/>
    <property type="match status" value="1"/>
</dbReference>
<dbReference type="PROSITE" id="PS50878">
    <property type="entry name" value="RT_POL"/>
    <property type="match status" value="1"/>
</dbReference>
<dbReference type="InterPro" id="IPR000477">
    <property type="entry name" value="RT_dom"/>
</dbReference>
<organism evidence="5 6">
    <name type="scientific">Daphnia magna</name>
    <dbReference type="NCBI Taxonomy" id="35525"/>
    <lineage>
        <taxon>Eukaryota</taxon>
        <taxon>Metazoa</taxon>
        <taxon>Ecdysozoa</taxon>
        <taxon>Arthropoda</taxon>
        <taxon>Crustacea</taxon>
        <taxon>Branchiopoda</taxon>
        <taxon>Diplostraca</taxon>
        <taxon>Cladocera</taxon>
        <taxon>Anomopoda</taxon>
        <taxon>Daphniidae</taxon>
        <taxon>Daphnia</taxon>
    </lineage>
</organism>
<dbReference type="FunFam" id="1.10.340.70:FF:000001">
    <property type="entry name" value="Retrovirus-related Pol polyprotein from transposon gypsy-like Protein"/>
    <property type="match status" value="1"/>
</dbReference>
<dbReference type="InterPro" id="IPR041577">
    <property type="entry name" value="RT_RNaseH_2"/>
</dbReference>
<accession>A0A164EAM1</accession>
<dbReference type="InterPro" id="IPR050951">
    <property type="entry name" value="Retrovirus_Pol_polyprotein"/>
</dbReference>
<dbReference type="SUPFAM" id="SSF53098">
    <property type="entry name" value="Ribonuclease H-like"/>
    <property type="match status" value="1"/>
</dbReference>
<proteinExistence type="predicted"/>
<evidence type="ECO:0000256" key="1">
    <source>
        <dbReference type="ARBA" id="ARBA00012493"/>
    </source>
</evidence>
<gene>
    <name evidence="5" type="ORF">APZ42_008971</name>
</gene>
<dbReference type="FunFam" id="3.30.420.10:FF:000032">
    <property type="entry name" value="Retrovirus-related Pol polyprotein from transposon 297-like Protein"/>
    <property type="match status" value="1"/>
</dbReference>
<dbReference type="InterPro" id="IPR012337">
    <property type="entry name" value="RNaseH-like_sf"/>
</dbReference>
<dbReference type="Pfam" id="PF00078">
    <property type="entry name" value="RVT_1"/>
    <property type="match status" value="1"/>
</dbReference>
<dbReference type="FunFam" id="3.30.70.270:FF:000020">
    <property type="entry name" value="Transposon Tf2-6 polyprotein-like Protein"/>
    <property type="match status" value="1"/>
</dbReference>
<dbReference type="GO" id="GO:0003964">
    <property type="term" value="F:RNA-directed DNA polymerase activity"/>
    <property type="evidence" value="ECO:0007669"/>
    <property type="project" value="UniProtKB-EC"/>
</dbReference>
<name>A0A164EAM1_9CRUS</name>
<dbReference type="AlphaFoldDB" id="A0A164EAM1"/>